<reference evidence="1 2" key="1">
    <citation type="submission" date="2019-02" db="EMBL/GenBank/DDBJ databases">
        <title>Dyella amyloliquefaciens sp. nov., isolated from forest soil.</title>
        <authorList>
            <person name="Gao Z.-H."/>
            <person name="Qiu L.-H."/>
        </authorList>
    </citation>
    <scope>NUCLEOTIDE SEQUENCE [LARGE SCALE GENOMIC DNA]</scope>
    <source>
        <strain evidence="1 2">KACC 12747</strain>
    </source>
</reference>
<dbReference type="EMBL" id="SJTG01000004">
    <property type="protein sequence ID" value="TCI08512.1"/>
    <property type="molecule type" value="Genomic_DNA"/>
</dbReference>
<evidence type="ECO:0000313" key="1">
    <source>
        <dbReference type="EMBL" id="TCI08512.1"/>
    </source>
</evidence>
<dbReference type="Proteomes" id="UP000291822">
    <property type="component" value="Unassembled WGS sequence"/>
</dbReference>
<dbReference type="InterPro" id="IPR018715">
    <property type="entry name" value="DUF2239"/>
</dbReference>
<protein>
    <submittedName>
        <fullName evidence="1">DUF2239 family protein</fullName>
    </submittedName>
</protein>
<keyword evidence="2" id="KW-1185">Reference proteome</keyword>
<evidence type="ECO:0000313" key="2">
    <source>
        <dbReference type="Proteomes" id="UP000291822"/>
    </source>
</evidence>
<proteinExistence type="predicted"/>
<dbReference type="AlphaFoldDB" id="A0A4R0YJ74"/>
<dbReference type="Pfam" id="PF09998">
    <property type="entry name" value="DUF2239"/>
    <property type="match status" value="1"/>
</dbReference>
<comment type="caution">
    <text evidence="1">The sequence shown here is derived from an EMBL/GenBank/DDBJ whole genome shotgun (WGS) entry which is preliminary data.</text>
</comment>
<name>A0A4R0YJ74_9GAMM</name>
<accession>A0A4R0YJ74</accession>
<organism evidence="1 2">
    <name type="scientific">Dyella soli</name>
    <dbReference type="NCBI Taxonomy" id="522319"/>
    <lineage>
        <taxon>Bacteria</taxon>
        <taxon>Pseudomonadati</taxon>
        <taxon>Pseudomonadota</taxon>
        <taxon>Gammaproteobacteria</taxon>
        <taxon>Lysobacterales</taxon>
        <taxon>Rhodanobacteraceae</taxon>
        <taxon>Dyella</taxon>
    </lineage>
</organism>
<gene>
    <name evidence="1" type="ORF">EZM97_28260</name>
</gene>
<sequence>MNAPFPASCTAFDGFRLIASGSFLDVALATKRAIDAGAPGPVMIFDDRTSRQVEIDFRGTPDDVKARLQPASAEPVPRGPGRPKLGVVAREVTLLPRHWDWLSSQPGGASATIRRLVDEARRGNSNGESSRQASEAVDRFMQAIAGDLRGFEEASRAFWRGERDGFHTLIDHWPSDVRNHLKNLASSAWDTAEERT</sequence>
<dbReference type="RefSeq" id="WP_131153036.1">
    <property type="nucleotide sequence ID" value="NZ_SJTG01000004.1"/>
</dbReference>